<dbReference type="VEuPathDB" id="FungiDB:FPRO_09525"/>
<dbReference type="Proteomes" id="UP000183971">
    <property type="component" value="Unassembled WGS sequence"/>
</dbReference>
<feature type="signal peptide" evidence="1">
    <location>
        <begin position="1"/>
        <end position="19"/>
    </location>
</feature>
<dbReference type="EMBL" id="FJOF01000006">
    <property type="protein sequence ID" value="CZR42223.1"/>
    <property type="molecule type" value="Genomic_DNA"/>
</dbReference>
<evidence type="ECO:0000256" key="1">
    <source>
        <dbReference type="SAM" id="SignalP"/>
    </source>
</evidence>
<dbReference type="AlphaFoldDB" id="A0A1L7VNZ4"/>
<gene>
    <name evidence="2" type="ORF">FPRO_09525</name>
</gene>
<evidence type="ECO:0008006" key="4">
    <source>
        <dbReference type="Google" id="ProtNLM"/>
    </source>
</evidence>
<organism evidence="2 3">
    <name type="scientific">Fusarium proliferatum (strain ET1)</name>
    <name type="common">Orchid endophyte fungus</name>
    <dbReference type="NCBI Taxonomy" id="1227346"/>
    <lineage>
        <taxon>Eukaryota</taxon>
        <taxon>Fungi</taxon>
        <taxon>Dikarya</taxon>
        <taxon>Ascomycota</taxon>
        <taxon>Pezizomycotina</taxon>
        <taxon>Sordariomycetes</taxon>
        <taxon>Hypocreomycetidae</taxon>
        <taxon>Hypocreales</taxon>
        <taxon>Nectriaceae</taxon>
        <taxon>Fusarium</taxon>
        <taxon>Fusarium fujikuroi species complex</taxon>
    </lineage>
</organism>
<protein>
    <recommendedName>
        <fullName evidence="4">Secreted protein</fullName>
    </recommendedName>
</protein>
<name>A0A1L7VNZ4_FUSPR</name>
<proteinExistence type="predicted"/>
<dbReference type="RefSeq" id="XP_031082814.1">
    <property type="nucleotide sequence ID" value="XM_031232925.1"/>
</dbReference>
<keyword evidence="1" id="KW-0732">Signal</keyword>
<comment type="caution">
    <text evidence="2">The sequence shown here is derived from an EMBL/GenBank/DDBJ whole genome shotgun (WGS) entry which is preliminary data.</text>
</comment>
<evidence type="ECO:0000313" key="3">
    <source>
        <dbReference type="Proteomes" id="UP000183971"/>
    </source>
</evidence>
<keyword evidence="3" id="KW-1185">Reference proteome</keyword>
<reference evidence="3" key="1">
    <citation type="journal article" date="2016" name="Genome Biol. Evol.">
        <title>Comparative 'omics' of the Fusarium fujikuroi species complex highlights differences in genetic potential and metabolite synthesis.</title>
        <authorList>
            <person name="Niehaus E.-M."/>
            <person name="Muensterkoetter M."/>
            <person name="Proctor R.H."/>
            <person name="Brown D.W."/>
            <person name="Sharon A."/>
            <person name="Idan Y."/>
            <person name="Oren-Young L."/>
            <person name="Sieber C.M."/>
            <person name="Novak O."/>
            <person name="Pencik A."/>
            <person name="Tarkowska D."/>
            <person name="Hromadova K."/>
            <person name="Freeman S."/>
            <person name="Maymon M."/>
            <person name="Elazar M."/>
            <person name="Youssef S.A."/>
            <person name="El-Shabrawy E.S.M."/>
            <person name="Shalaby A.B.A."/>
            <person name="Houterman P."/>
            <person name="Brock N.L."/>
            <person name="Burkhardt I."/>
            <person name="Tsavkelova E.A."/>
            <person name="Dickschat J.S."/>
            <person name="Galuszka P."/>
            <person name="Gueldener U."/>
            <person name="Tudzynski B."/>
        </authorList>
    </citation>
    <scope>NUCLEOTIDE SEQUENCE [LARGE SCALE GENOMIC DNA]</scope>
    <source>
        <strain evidence="3">ET1</strain>
    </source>
</reference>
<feature type="chain" id="PRO_5012408524" description="Secreted protein" evidence="1">
    <location>
        <begin position="20"/>
        <end position="77"/>
    </location>
</feature>
<dbReference type="GeneID" id="42054398"/>
<evidence type="ECO:0000313" key="2">
    <source>
        <dbReference type="EMBL" id="CZR42223.1"/>
    </source>
</evidence>
<accession>A0A1L7VNZ4</accession>
<sequence>MPLLCCAVLCCAIHGFILARLTASHFLTVNVCLLGMGFDQSRNRFYCKQSNPSISDFDESNGGSETAFFLNDSSENT</sequence>